<protein>
    <submittedName>
        <fullName evidence="1">Uncharacterized protein</fullName>
    </submittedName>
</protein>
<dbReference type="OrthoDB" id="9970797at2"/>
<dbReference type="Proteomes" id="UP000254920">
    <property type="component" value="Unassembled WGS sequence"/>
</dbReference>
<dbReference type="RefSeq" id="WP_089182248.1">
    <property type="nucleotide sequence ID" value="NZ_CP043427.1"/>
</dbReference>
<accession>A0A381DLL3</accession>
<sequence>MKKIIFFIILNINLFAIDGFTIYNTANIDKAKGLDMSIQIPNYLEPYQTYRPNVAMKFVDKNSRDMIMVLVYKDKEFEDILIDESNYYEACKYMIDELNLANIKASLIDCRLINIEIFPAINMISKTTFKRVDKTLTSFSNDVMFFYKDYYIKIQSFYGSKQRLDNLSNLYFQVLNSIVINDLYK</sequence>
<keyword evidence="2" id="KW-1185">Reference proteome</keyword>
<organism evidence="1 2">
    <name type="scientific">Campylobacter sputorum subsp. sputorum</name>
    <dbReference type="NCBI Taxonomy" id="32024"/>
    <lineage>
        <taxon>Bacteria</taxon>
        <taxon>Pseudomonadati</taxon>
        <taxon>Campylobacterota</taxon>
        <taxon>Epsilonproteobacteria</taxon>
        <taxon>Campylobacterales</taxon>
        <taxon>Campylobacteraceae</taxon>
        <taxon>Campylobacter</taxon>
    </lineage>
</organism>
<name>A0A381DLL3_9BACT</name>
<proteinExistence type="predicted"/>
<gene>
    <name evidence="1" type="ORF">NCTC12475_01757</name>
</gene>
<reference evidence="1 2" key="1">
    <citation type="submission" date="2018-06" db="EMBL/GenBank/DDBJ databases">
        <authorList>
            <consortium name="Pathogen Informatics"/>
            <person name="Doyle S."/>
        </authorList>
    </citation>
    <scope>NUCLEOTIDE SEQUENCE [LARGE SCALE GENOMIC DNA]</scope>
    <source>
        <strain evidence="1 2">NCTC12475</strain>
    </source>
</reference>
<dbReference type="GeneID" id="93090395"/>
<evidence type="ECO:0000313" key="1">
    <source>
        <dbReference type="EMBL" id="SUX11528.1"/>
    </source>
</evidence>
<evidence type="ECO:0000313" key="2">
    <source>
        <dbReference type="Proteomes" id="UP000254920"/>
    </source>
</evidence>
<dbReference type="AlphaFoldDB" id="A0A381DLL3"/>
<dbReference type="EMBL" id="UFVD01000001">
    <property type="protein sequence ID" value="SUX11528.1"/>
    <property type="molecule type" value="Genomic_DNA"/>
</dbReference>